<accession>A0A5J9VBA8</accession>
<comment type="caution">
    <text evidence="2">The sequence shown here is derived from an EMBL/GenBank/DDBJ whole genome shotgun (WGS) entry which is preliminary data.</text>
</comment>
<reference evidence="2 3" key="1">
    <citation type="journal article" date="2019" name="Sci. Rep.">
        <title>A high-quality genome of Eragrostis curvula grass provides insights into Poaceae evolution and supports new strategies to enhance forage quality.</title>
        <authorList>
            <person name="Carballo J."/>
            <person name="Santos B.A.C.M."/>
            <person name="Zappacosta D."/>
            <person name="Garbus I."/>
            <person name="Selva J.P."/>
            <person name="Gallo C.A."/>
            <person name="Diaz A."/>
            <person name="Albertini E."/>
            <person name="Caccamo M."/>
            <person name="Echenique V."/>
        </authorList>
    </citation>
    <scope>NUCLEOTIDE SEQUENCE [LARGE SCALE GENOMIC DNA]</scope>
    <source>
        <strain evidence="3">cv. Victoria</strain>
        <tissue evidence="2">Leaf</tissue>
    </source>
</reference>
<evidence type="ECO:0000256" key="1">
    <source>
        <dbReference type="SAM" id="MobiDB-lite"/>
    </source>
</evidence>
<evidence type="ECO:0000313" key="2">
    <source>
        <dbReference type="EMBL" id="TVU33419.1"/>
    </source>
</evidence>
<proteinExistence type="predicted"/>
<organism evidence="2 3">
    <name type="scientific">Eragrostis curvula</name>
    <name type="common">weeping love grass</name>
    <dbReference type="NCBI Taxonomy" id="38414"/>
    <lineage>
        <taxon>Eukaryota</taxon>
        <taxon>Viridiplantae</taxon>
        <taxon>Streptophyta</taxon>
        <taxon>Embryophyta</taxon>
        <taxon>Tracheophyta</taxon>
        <taxon>Spermatophyta</taxon>
        <taxon>Magnoliopsida</taxon>
        <taxon>Liliopsida</taxon>
        <taxon>Poales</taxon>
        <taxon>Poaceae</taxon>
        <taxon>PACMAD clade</taxon>
        <taxon>Chloridoideae</taxon>
        <taxon>Eragrostideae</taxon>
        <taxon>Eragrostidinae</taxon>
        <taxon>Eragrostis</taxon>
    </lineage>
</organism>
<evidence type="ECO:0000313" key="3">
    <source>
        <dbReference type="Proteomes" id="UP000324897"/>
    </source>
</evidence>
<feature type="non-terminal residue" evidence="2">
    <location>
        <position position="1"/>
    </location>
</feature>
<dbReference type="AlphaFoldDB" id="A0A5J9VBA8"/>
<dbReference type="Gramene" id="TVU33419">
    <property type="protein sequence ID" value="TVU33419"/>
    <property type="gene ID" value="EJB05_25236"/>
</dbReference>
<feature type="region of interest" description="Disordered" evidence="1">
    <location>
        <begin position="12"/>
        <end position="38"/>
    </location>
</feature>
<protein>
    <submittedName>
        <fullName evidence="2">Uncharacterized protein</fullName>
    </submittedName>
</protein>
<keyword evidence="3" id="KW-1185">Reference proteome</keyword>
<gene>
    <name evidence="2" type="ORF">EJB05_25236</name>
</gene>
<sequence length="182" mass="20531">MLLIAILFPSTHPSEEAAREEEAEARRRRRCPSGARQGYGIQSADELMLGVMADNDEDMSIAPRRLVELVDGDSAGGDAPPRTPSTGLDYVNARHALPDPRHRRLDVLLSRADRVRLPLPGKGTEFHPDVYKDSENEDLIMRRVIEAYQGCYHDNRTENIVRNIEMTQTVAASKVSELRRHF</sequence>
<dbReference type="Proteomes" id="UP000324897">
    <property type="component" value="Chromosome 1"/>
</dbReference>
<name>A0A5J9VBA8_9POAL</name>
<dbReference type="EMBL" id="RWGY01000011">
    <property type="protein sequence ID" value="TVU33419.1"/>
    <property type="molecule type" value="Genomic_DNA"/>
</dbReference>